<organism evidence="3">
    <name type="scientific">Caldithrix abyssi</name>
    <dbReference type="NCBI Taxonomy" id="187145"/>
    <lineage>
        <taxon>Bacteria</taxon>
        <taxon>Pseudomonadati</taxon>
        <taxon>Calditrichota</taxon>
        <taxon>Calditrichia</taxon>
        <taxon>Calditrichales</taxon>
        <taxon>Calditrichaceae</taxon>
        <taxon>Caldithrix</taxon>
    </lineage>
</organism>
<proteinExistence type="predicted"/>
<protein>
    <recommendedName>
        <fullName evidence="2">DUF5683 domain-containing protein</fullName>
    </recommendedName>
</protein>
<feature type="transmembrane region" description="Helical" evidence="1">
    <location>
        <begin position="20"/>
        <end position="37"/>
    </location>
</feature>
<feature type="transmembrane region" description="Helical" evidence="1">
    <location>
        <begin position="212"/>
        <end position="234"/>
    </location>
</feature>
<feature type="domain" description="DUF5683" evidence="2">
    <location>
        <begin position="150"/>
        <end position="202"/>
    </location>
</feature>
<gene>
    <name evidence="3" type="ORF">ENJ89_00530</name>
</gene>
<dbReference type="Pfam" id="PF18935">
    <property type="entry name" value="DUF5683"/>
    <property type="match status" value="2"/>
</dbReference>
<reference evidence="3" key="1">
    <citation type="journal article" date="2020" name="mSystems">
        <title>Genome- and Community-Level Interaction Insights into Carbon Utilization and Element Cycling Functions of Hydrothermarchaeota in Hydrothermal Sediment.</title>
        <authorList>
            <person name="Zhou Z."/>
            <person name="Liu Y."/>
            <person name="Xu W."/>
            <person name="Pan J."/>
            <person name="Luo Z.H."/>
            <person name="Li M."/>
        </authorList>
    </citation>
    <scope>NUCLEOTIDE SEQUENCE [LARGE SCALE GENOMIC DNA]</scope>
    <source>
        <strain evidence="3">HyVt-527</strain>
    </source>
</reference>
<keyword evidence="1" id="KW-1133">Transmembrane helix</keyword>
<evidence type="ECO:0000313" key="3">
    <source>
        <dbReference type="EMBL" id="HHJ51652.1"/>
    </source>
</evidence>
<evidence type="ECO:0000259" key="2">
    <source>
        <dbReference type="Pfam" id="PF18935"/>
    </source>
</evidence>
<dbReference type="AlphaFoldDB" id="A0A7V5PM78"/>
<feature type="transmembrane region" description="Helical" evidence="1">
    <location>
        <begin position="77"/>
        <end position="95"/>
    </location>
</feature>
<feature type="transmembrane region" description="Helical" evidence="1">
    <location>
        <begin position="172"/>
        <end position="191"/>
    </location>
</feature>
<evidence type="ECO:0000256" key="1">
    <source>
        <dbReference type="SAM" id="Phobius"/>
    </source>
</evidence>
<sequence>MPSVTQSAVRFRFPFRLRTFRHAFWVLVVFIFFNSLWGQEQSAIDSLPEPTLTGALIRSALVPGWGQIYQERLVQGAVLYSAAAVYYYRTIFHWYHYQKTGSQNHLNLLRANASASLFIYLLNLIDVTDAGLRGEAHGWHGGLLDDRPLKSPWGAALRSAALPGWGQIYVETYWKAAGYFLLDAYLGYQIAVNDRKYRDTREVKYREERSRFSWYFGLAYLITVADAYAGAYLYKFDQAMQMTLTIEPKQFLGVRFYVPF</sequence>
<dbReference type="EMBL" id="DROD01000032">
    <property type="protein sequence ID" value="HHJ51652.1"/>
    <property type="molecule type" value="Genomic_DNA"/>
</dbReference>
<keyword evidence="1" id="KW-0812">Transmembrane</keyword>
<accession>A0A7V5PM78</accession>
<dbReference type="Proteomes" id="UP000886124">
    <property type="component" value="Unassembled WGS sequence"/>
</dbReference>
<dbReference type="InterPro" id="IPR043738">
    <property type="entry name" value="DUF5683"/>
</dbReference>
<name>A0A7V5PM78_CALAY</name>
<feature type="domain" description="DUF5683" evidence="2">
    <location>
        <begin position="53"/>
        <end position="105"/>
    </location>
</feature>
<keyword evidence="1" id="KW-0472">Membrane</keyword>
<comment type="caution">
    <text evidence="3">The sequence shown here is derived from an EMBL/GenBank/DDBJ whole genome shotgun (WGS) entry which is preliminary data.</text>
</comment>
<feature type="transmembrane region" description="Helical" evidence="1">
    <location>
        <begin position="107"/>
        <end position="125"/>
    </location>
</feature>